<evidence type="ECO:0000313" key="6">
    <source>
        <dbReference type="Proteomes" id="UP000290106"/>
    </source>
</evidence>
<dbReference type="EMBL" id="SDKC01000001">
    <property type="protein sequence ID" value="RXS75842.1"/>
    <property type="molecule type" value="Genomic_DNA"/>
</dbReference>
<reference evidence="5 6" key="1">
    <citation type="submission" date="2019-01" db="EMBL/GenBank/DDBJ databases">
        <title>Blautia sp. nov. KGMB01111 isolated human feces.</title>
        <authorList>
            <person name="Park J.-E."/>
            <person name="Kim J.-S."/>
            <person name="Park S.-H."/>
        </authorList>
    </citation>
    <scope>NUCLEOTIDE SEQUENCE [LARGE SCALE GENOMIC DNA]</scope>
    <source>
        <strain evidence="5 6">KGMB01111</strain>
    </source>
</reference>
<dbReference type="PROSITE" id="PS50983">
    <property type="entry name" value="FE_B12_PBP"/>
    <property type="match status" value="1"/>
</dbReference>
<evidence type="ECO:0000256" key="1">
    <source>
        <dbReference type="ARBA" id="ARBA00008814"/>
    </source>
</evidence>
<dbReference type="OrthoDB" id="9812528at2"/>
<sequence>MRKKIYTACSHMTAIFLAAALMLTGCGTGAGESSSADSKETQTTEAADTKTEEQQETDTTDAEEADTAEDTESTADSETSYLTDAPDAPEVSGLTCQGKLKLDYAECYDVYYYDDDYQLIDVHDSAQYLLVPEGAEAPEGLDESIIVLQKPLDRIYLAASSTMALFRALDAIDNIKMSGIDASGWYIEEAKQAMEDGKIQFAGKYSEPDYEMLIDQDCDIAIESTMILHTPKVQEMIEDLDIPVFIDRSSYETHPLGRTEWIKLYGAMMDKEEEAYSFFDEQAKVIEDLKDFENTEKTVAFFFVSTDGSIVVRRTKDYIPSMIEIAGGRYVFQDLTNEESNSASVSMSMEEFYATAADADYLVYNATIDSPIQSVDELIAKNDLFSDFKAVQDGNVWCVGKYMYQATDIVGQLITDFHLMLTGGDEKDMTFLTKVN</sequence>
<feature type="compositionally biased region" description="Acidic residues" evidence="2">
    <location>
        <begin position="54"/>
        <end position="75"/>
    </location>
</feature>
<dbReference type="SUPFAM" id="SSF53807">
    <property type="entry name" value="Helical backbone' metal receptor"/>
    <property type="match status" value="1"/>
</dbReference>
<feature type="region of interest" description="Disordered" evidence="2">
    <location>
        <begin position="30"/>
        <end position="88"/>
    </location>
</feature>
<feature type="chain" id="PRO_5039663870" evidence="3">
    <location>
        <begin position="31"/>
        <end position="436"/>
    </location>
</feature>
<dbReference type="RefSeq" id="WP_129258286.1">
    <property type="nucleotide sequence ID" value="NZ_SDKC01000001.1"/>
</dbReference>
<gene>
    <name evidence="5" type="ORF">ETP43_11915</name>
</gene>
<dbReference type="AlphaFoldDB" id="A0A4Q1RJG3"/>
<proteinExistence type="inferred from homology"/>
<protein>
    <submittedName>
        <fullName evidence="5">ABC transporter substrate-binding protein</fullName>
    </submittedName>
</protein>
<dbReference type="Pfam" id="PF01497">
    <property type="entry name" value="Peripla_BP_2"/>
    <property type="match status" value="1"/>
</dbReference>
<feature type="compositionally biased region" description="Basic and acidic residues" evidence="2">
    <location>
        <begin position="37"/>
        <end position="53"/>
    </location>
</feature>
<dbReference type="InterPro" id="IPR002491">
    <property type="entry name" value="ABC_transptr_periplasmic_BD"/>
</dbReference>
<evidence type="ECO:0000313" key="5">
    <source>
        <dbReference type="EMBL" id="RXS75842.1"/>
    </source>
</evidence>
<keyword evidence="6" id="KW-1185">Reference proteome</keyword>
<evidence type="ECO:0000256" key="3">
    <source>
        <dbReference type="SAM" id="SignalP"/>
    </source>
</evidence>
<accession>A0A4Q1RJG3</accession>
<dbReference type="Proteomes" id="UP000290106">
    <property type="component" value="Unassembled WGS sequence"/>
</dbReference>
<comment type="caution">
    <text evidence="5">The sequence shown here is derived from an EMBL/GenBank/DDBJ whole genome shotgun (WGS) entry which is preliminary data.</text>
</comment>
<name>A0A4Q1RJG3_9FIRM</name>
<evidence type="ECO:0000256" key="2">
    <source>
        <dbReference type="SAM" id="MobiDB-lite"/>
    </source>
</evidence>
<dbReference type="InterPro" id="IPR050902">
    <property type="entry name" value="ABC_Transporter_SBP"/>
</dbReference>
<dbReference type="PANTHER" id="PTHR30535">
    <property type="entry name" value="VITAMIN B12-BINDING PROTEIN"/>
    <property type="match status" value="1"/>
</dbReference>
<keyword evidence="3" id="KW-0732">Signal</keyword>
<organism evidence="5 6">
    <name type="scientific">Blautia faecicola</name>
    <dbReference type="NCBI Taxonomy" id="2509240"/>
    <lineage>
        <taxon>Bacteria</taxon>
        <taxon>Bacillati</taxon>
        <taxon>Bacillota</taxon>
        <taxon>Clostridia</taxon>
        <taxon>Lachnospirales</taxon>
        <taxon>Lachnospiraceae</taxon>
        <taxon>Blautia</taxon>
    </lineage>
</organism>
<dbReference type="Gene3D" id="3.40.50.1980">
    <property type="entry name" value="Nitrogenase molybdenum iron protein domain"/>
    <property type="match status" value="2"/>
</dbReference>
<feature type="signal peptide" evidence="3">
    <location>
        <begin position="1"/>
        <end position="30"/>
    </location>
</feature>
<evidence type="ECO:0000259" key="4">
    <source>
        <dbReference type="PROSITE" id="PS50983"/>
    </source>
</evidence>
<feature type="domain" description="Fe/B12 periplasmic-binding" evidence="4">
    <location>
        <begin position="154"/>
        <end position="425"/>
    </location>
</feature>
<dbReference type="PROSITE" id="PS51257">
    <property type="entry name" value="PROKAR_LIPOPROTEIN"/>
    <property type="match status" value="1"/>
</dbReference>
<dbReference type="PANTHER" id="PTHR30535:SF34">
    <property type="entry name" value="MOLYBDATE-BINDING PROTEIN MOLA"/>
    <property type="match status" value="1"/>
</dbReference>
<comment type="similarity">
    <text evidence="1">Belongs to the bacterial solute-binding protein 8 family.</text>
</comment>